<evidence type="ECO:0000313" key="3">
    <source>
        <dbReference type="Proteomes" id="UP000664096"/>
    </source>
</evidence>
<dbReference type="CDD" id="cd07302">
    <property type="entry name" value="CHD"/>
    <property type="match status" value="1"/>
</dbReference>
<dbReference type="GO" id="GO:0004016">
    <property type="term" value="F:adenylate cyclase activity"/>
    <property type="evidence" value="ECO:0007669"/>
    <property type="project" value="UniProtKB-ARBA"/>
</dbReference>
<dbReference type="PANTHER" id="PTHR43081:SF11">
    <property type="entry name" value="BLR2264 PROTEIN"/>
    <property type="match status" value="1"/>
</dbReference>
<dbReference type="SMART" id="SM00044">
    <property type="entry name" value="CYCc"/>
    <property type="match status" value="1"/>
</dbReference>
<proteinExistence type="predicted"/>
<evidence type="ECO:0000259" key="1">
    <source>
        <dbReference type="PROSITE" id="PS50125"/>
    </source>
</evidence>
<dbReference type="EMBL" id="JAEKJZ010000009">
    <property type="protein sequence ID" value="MBN9673956.1"/>
    <property type="molecule type" value="Genomic_DNA"/>
</dbReference>
<accession>A0A939EJN3</accession>
<dbReference type="PANTHER" id="PTHR43081">
    <property type="entry name" value="ADENYLATE CYCLASE, TERMINAL-DIFFERENTIATION SPECIFIC-RELATED"/>
    <property type="match status" value="1"/>
</dbReference>
<dbReference type="GO" id="GO:0035556">
    <property type="term" value="P:intracellular signal transduction"/>
    <property type="evidence" value="ECO:0007669"/>
    <property type="project" value="InterPro"/>
</dbReference>
<dbReference type="SUPFAM" id="SSF55073">
    <property type="entry name" value="Nucleotide cyclase"/>
    <property type="match status" value="1"/>
</dbReference>
<dbReference type="InterPro" id="IPR001054">
    <property type="entry name" value="A/G_cyclase"/>
</dbReference>
<dbReference type="Gene3D" id="3.30.70.1230">
    <property type="entry name" value="Nucleotide cyclase"/>
    <property type="match status" value="1"/>
</dbReference>
<dbReference type="GO" id="GO:0006171">
    <property type="term" value="P:cAMP biosynthetic process"/>
    <property type="evidence" value="ECO:0007669"/>
    <property type="project" value="TreeGrafter"/>
</dbReference>
<reference evidence="2" key="1">
    <citation type="submission" date="2020-12" db="EMBL/GenBank/DDBJ databases">
        <title>Oil enriched cultivation method for isolating marine PHA-producing bacteria.</title>
        <authorList>
            <person name="Zheng W."/>
            <person name="Yu S."/>
            <person name="Huang Y."/>
        </authorList>
    </citation>
    <scope>NUCLEOTIDE SEQUENCE</scope>
    <source>
        <strain evidence="2">SY-2-12</strain>
    </source>
</reference>
<comment type="caution">
    <text evidence="2">The sequence shown here is derived from an EMBL/GenBank/DDBJ whole genome shotgun (WGS) entry which is preliminary data.</text>
</comment>
<dbReference type="AlphaFoldDB" id="A0A939EJN3"/>
<evidence type="ECO:0000313" key="2">
    <source>
        <dbReference type="EMBL" id="MBN9673956.1"/>
    </source>
</evidence>
<feature type="domain" description="Guanylate cyclase" evidence="1">
    <location>
        <begin position="220"/>
        <end position="351"/>
    </location>
</feature>
<dbReference type="PROSITE" id="PS50125">
    <property type="entry name" value="GUANYLATE_CYCLASE_2"/>
    <property type="match status" value="1"/>
</dbReference>
<dbReference type="InterPro" id="IPR050697">
    <property type="entry name" value="Adenylyl/Guanylyl_Cyclase_3/4"/>
</dbReference>
<organism evidence="2 3">
    <name type="scientific">Roseibium aggregatum</name>
    <dbReference type="NCBI Taxonomy" id="187304"/>
    <lineage>
        <taxon>Bacteria</taxon>
        <taxon>Pseudomonadati</taxon>
        <taxon>Pseudomonadota</taxon>
        <taxon>Alphaproteobacteria</taxon>
        <taxon>Hyphomicrobiales</taxon>
        <taxon>Stappiaceae</taxon>
        <taxon>Roseibium</taxon>
    </lineage>
</organism>
<gene>
    <name evidence="2" type="ORF">JF539_26600</name>
</gene>
<dbReference type="Pfam" id="PF00211">
    <property type="entry name" value="Guanylate_cyc"/>
    <property type="match status" value="1"/>
</dbReference>
<dbReference type="Proteomes" id="UP000664096">
    <property type="component" value="Unassembled WGS sequence"/>
</dbReference>
<protein>
    <submittedName>
        <fullName evidence="2">Adenylate/guanylate cyclase domain-containing protein</fullName>
    </submittedName>
</protein>
<dbReference type="InterPro" id="IPR029787">
    <property type="entry name" value="Nucleotide_cyclase"/>
</dbReference>
<name>A0A939EJN3_9HYPH</name>
<sequence length="396" mass="42625">MIDMADIDGVEDWLIDQALGSPNLAAMFAEMCERLRACRVPIDRALLGWSTLHPLIEAETVCWEAGSEVQHSQFTHHEAESDEWLNSPMRAVLISGEPMLRRRLANANAPSEFPLLADLSSRGYSDYIVIPTRFEIPTIPGEVGTTGIVISWATRAENGFSDDAMSAITYIQRRFALAARATLQSQIGRTIAETYLGKIAGDKVLAGQIRHGDGETVDAVIYFSDMRNSTAIAEKLGPDAYLAWLNTYFDATAGSILSKGGEVLDFIGDAVLGVFPIGRQSLENAIVQALAATDETRVKLTAINANPATAHPLRAGVALSVGSVMFGNIGVPQRLTFSVIGQTVHAAARIESLTKTVGTDVLMTEDVARRAGHRSRPVGAFALDGFSAPQPLFALE</sequence>